<protein>
    <submittedName>
        <fullName evidence="1">Uncharacterized protein</fullName>
    </submittedName>
</protein>
<evidence type="ECO:0000313" key="2">
    <source>
        <dbReference type="Proteomes" id="UP001465755"/>
    </source>
</evidence>
<proteinExistence type="predicted"/>
<accession>A0AAW1PE08</accession>
<reference evidence="1 2" key="1">
    <citation type="journal article" date="2024" name="Nat. Commun.">
        <title>Phylogenomics reveals the evolutionary origins of lichenization in chlorophyte algae.</title>
        <authorList>
            <person name="Puginier C."/>
            <person name="Libourel C."/>
            <person name="Otte J."/>
            <person name="Skaloud P."/>
            <person name="Haon M."/>
            <person name="Grisel S."/>
            <person name="Petersen M."/>
            <person name="Berrin J.G."/>
            <person name="Delaux P.M."/>
            <person name="Dal Grande F."/>
            <person name="Keller J."/>
        </authorList>
    </citation>
    <scope>NUCLEOTIDE SEQUENCE [LARGE SCALE GENOMIC DNA]</scope>
    <source>
        <strain evidence="1 2">SAG 2036</strain>
    </source>
</reference>
<dbReference type="Proteomes" id="UP001465755">
    <property type="component" value="Unassembled WGS sequence"/>
</dbReference>
<evidence type="ECO:0000313" key="1">
    <source>
        <dbReference type="EMBL" id="KAK9808158.1"/>
    </source>
</evidence>
<sequence length="71" mass="6881">MSYTGIVPTPTATSPLADGGSGATAAAIAGSVIVIALTGPCTRPCSKFLQEVQPRIAATFPNTGGSDGSTA</sequence>
<gene>
    <name evidence="1" type="ORF">WJX73_003229</name>
</gene>
<organism evidence="1 2">
    <name type="scientific">Symbiochloris irregularis</name>
    <dbReference type="NCBI Taxonomy" id="706552"/>
    <lineage>
        <taxon>Eukaryota</taxon>
        <taxon>Viridiplantae</taxon>
        <taxon>Chlorophyta</taxon>
        <taxon>core chlorophytes</taxon>
        <taxon>Trebouxiophyceae</taxon>
        <taxon>Trebouxiales</taxon>
        <taxon>Trebouxiaceae</taxon>
        <taxon>Symbiochloris</taxon>
    </lineage>
</organism>
<name>A0AAW1PE08_9CHLO</name>
<dbReference type="EMBL" id="JALJOQ010000026">
    <property type="protein sequence ID" value="KAK9808158.1"/>
    <property type="molecule type" value="Genomic_DNA"/>
</dbReference>
<comment type="caution">
    <text evidence="1">The sequence shown here is derived from an EMBL/GenBank/DDBJ whole genome shotgun (WGS) entry which is preliminary data.</text>
</comment>
<keyword evidence="2" id="KW-1185">Reference proteome</keyword>
<dbReference type="AlphaFoldDB" id="A0AAW1PE08"/>